<name>A0A6P4YJZ0_BRABE</name>
<dbReference type="GeneID" id="109474005"/>
<feature type="compositionally biased region" description="Polar residues" evidence="1">
    <location>
        <begin position="73"/>
        <end position="86"/>
    </location>
</feature>
<dbReference type="PANTHER" id="PTHR16155:SF19">
    <property type="entry name" value="DED DOMAIN-CONTAINING PROTEIN"/>
    <property type="match status" value="1"/>
</dbReference>
<dbReference type="GO" id="GO:0005737">
    <property type="term" value="C:cytoplasm"/>
    <property type="evidence" value="ECO:0007669"/>
    <property type="project" value="TreeGrafter"/>
</dbReference>
<feature type="region of interest" description="Disordered" evidence="1">
    <location>
        <begin position="888"/>
        <end position="914"/>
    </location>
</feature>
<feature type="region of interest" description="Disordered" evidence="1">
    <location>
        <begin position="21"/>
        <end position="158"/>
    </location>
</feature>
<dbReference type="OrthoDB" id="2337140at2759"/>
<keyword evidence="2" id="KW-1185">Reference proteome</keyword>
<sequence>MKAFVLKTNVMTAEAESNLVLPEKGELSDKESLSVPPQSPIETVTTEKAPTKSKVAVEDPCSTNSKLLGPGKTAQQDSVTSISTNAPVDEDGKDVGANKLSLKDQEQASPINDIGRSDLGTLQKSHPSAQPQLPAPSKIPSGHSSAMPSTSSTYESQRPFPFGKNDIGKFSYKSGYVLTVMESGAGSLLSPCHEFKVYQWVESTDQKLSSEAKEYFIFETLRFVTGCINARRNGTIHFGIGDDDDGKYQHGEIVGTWLQEHLKTEFDDMIKKSIDIYFNHDWAKSAVNQCIYPVRFIPVDLEESEPSVRKYVIEVDVAPTFSLTENRAFFIEFRKMKMKTHKMRQEERLYFRERASTVHYTGSKLDDFQHNLLRKLVQERKELDQKNNSTIERPSYNNEDNAKKLKSCLLGGETDLKAKYPILFVSKTDSQTRGIESELGFIAEIPWIAIFDLDPSSDHSGICNLFRSQMKRECLLYRPEEKFLHFSDHEELAEAILFPEKTCWIFANGRHALGVDPCDDKKWTGTERCKAVKNAISFFSSPDKIPPGKAVVVFLILSEDIDIMVSCFRNCFVDFCGVDNFYYNFLCLFENKNAYESWENQVGSVCGPGELQRKSIVGMPWAHINQTVQSINGHTVQTEPHIPTSSGSYVSLTNQQRNKLDDLEVLSKNQCEDQGLDPESEGFEEFCQEKEMLFYKGNEVDWLNFFLTDVYSKNHVMKREKFRELHRLISVSLFQRDPHLKGKSVIITLYYQAGSGATTLGRHILWEFRESNVRCCVIKRITEGTANQILTLRRYLEKDENECLPVLVLIDNKNEELVQNLIAGIERQIKEKGVVTEKPVCIILQCKRTPDAKKLHDDNPSKSEYLEQSVSDNEMIWLEKKQEELEKKQENLSSDYGSDTEYAEDADEPMTQSENSLIRTPLNLDKNPDRFIKFMILRKNFDPEFVRNFVANSLTEIKGNEQLLLRYTALLNVFVEKEDSFVPLHCAEALMGINENKYRTMDNTLSRAVKVFLIVVERYTCGIVEGYKIVDPLLASEVLKHIVAENETYSSIACDFLESRLFCNTYTTKELIFFTKEMLKRRKKFAYGDETETHFSLLVERICYEEGHENAAAVLQKGLKLDKFVDAIIAQTLARLFLRHDDFAQAHEYAGIAVDQDSNNSYLLVTAGKVYHEEMIQKFDMADSGLTLSMLQDALSLAMSAVEQYHKSKEANRTGRYPPNMHCYLEEIKICFKLLFNIRRVDPFKGRDGQANLQRYLTDPKFVPDEVQGVWKEYHEWIKSLKGRIDASIERLDKDFRYNKPKSRDKEHDRFKKKFYEMVRNYNQFFGMLENSVIGSDEERKRLQACTVLEGYKVNFSVAFEYIKGKGRNAVPNLTRALDQLIRIPEREAFDLEGLISVSLALSTADPHSKKIPSFKQVYEWCVELCTLAPTTLEPHLFRTMFLWPREDMDIDFDAGSFKNSKDRLSNLHKEQCPSHVLRHFQAHKRMTITGYSRAMPATNFFLSTGKGLQSFVHISSLLTVNTESQRNFDRDQFWERTEVQEKLRRLEGICLNHNTISYQVKDFPRIEIHSSRPIAIKGASQDRVSFFLGFSWEGPIAYNVKVQEDW</sequence>
<dbReference type="PANTHER" id="PTHR16155">
    <property type="entry name" value="DED DOMAIN-CONTAINING PROTEIN"/>
    <property type="match status" value="1"/>
</dbReference>
<organism evidence="2 3">
    <name type="scientific">Branchiostoma belcheri</name>
    <name type="common">Amphioxus</name>
    <dbReference type="NCBI Taxonomy" id="7741"/>
    <lineage>
        <taxon>Eukaryota</taxon>
        <taxon>Metazoa</taxon>
        <taxon>Chordata</taxon>
        <taxon>Cephalochordata</taxon>
        <taxon>Leptocardii</taxon>
        <taxon>Amphioxiformes</taxon>
        <taxon>Branchiostomatidae</taxon>
        <taxon>Branchiostoma</taxon>
    </lineage>
</organism>
<gene>
    <name evidence="3" type="primary">LOC109474005</name>
</gene>
<evidence type="ECO:0000256" key="1">
    <source>
        <dbReference type="SAM" id="MobiDB-lite"/>
    </source>
</evidence>
<dbReference type="KEGG" id="bbel:109474005"/>
<feature type="compositionally biased region" description="Basic and acidic residues" evidence="1">
    <location>
        <begin position="93"/>
        <end position="106"/>
    </location>
</feature>
<proteinExistence type="predicted"/>
<dbReference type="RefSeq" id="XP_019629760.1">
    <property type="nucleotide sequence ID" value="XM_019774201.1"/>
</dbReference>
<protein>
    <submittedName>
        <fullName evidence="3">Sterile alpha motif domain-containing protein 9-like</fullName>
    </submittedName>
</protein>
<reference evidence="3" key="1">
    <citation type="submission" date="2025-08" db="UniProtKB">
        <authorList>
            <consortium name="RefSeq"/>
        </authorList>
    </citation>
    <scope>IDENTIFICATION</scope>
    <source>
        <tissue evidence="3">Gonad</tissue>
    </source>
</reference>
<evidence type="ECO:0000313" key="3">
    <source>
        <dbReference type="RefSeq" id="XP_019629760.1"/>
    </source>
</evidence>
<evidence type="ECO:0000313" key="2">
    <source>
        <dbReference type="Proteomes" id="UP000515135"/>
    </source>
</evidence>
<feature type="compositionally biased region" description="Polar residues" evidence="1">
    <location>
        <begin position="142"/>
        <end position="156"/>
    </location>
</feature>
<feature type="compositionally biased region" description="Basic and acidic residues" evidence="1">
    <location>
        <begin position="23"/>
        <end position="32"/>
    </location>
</feature>
<feature type="compositionally biased region" description="Polar residues" evidence="1">
    <location>
        <begin position="120"/>
        <end position="131"/>
    </location>
</feature>
<dbReference type="Proteomes" id="UP000515135">
    <property type="component" value="Unplaced"/>
</dbReference>
<accession>A0A6P4YJZ0</accession>